<sequence>LAGAACRRLKPKPPQQGMRAREAASHRQQGAPAQIFHQKSIPSVYELAMAHFEPKHTKPNINQQSYMLKNT</sequence>
<proteinExistence type="predicted"/>
<evidence type="ECO:0000313" key="3">
    <source>
        <dbReference type="Proteomes" id="UP000265520"/>
    </source>
</evidence>
<evidence type="ECO:0000256" key="1">
    <source>
        <dbReference type="SAM" id="MobiDB-lite"/>
    </source>
</evidence>
<dbReference type="Proteomes" id="UP000265520">
    <property type="component" value="Unassembled WGS sequence"/>
</dbReference>
<feature type="non-terminal residue" evidence="2">
    <location>
        <position position="1"/>
    </location>
</feature>
<accession>A0A392RY64</accession>
<comment type="caution">
    <text evidence="2">The sequence shown here is derived from an EMBL/GenBank/DDBJ whole genome shotgun (WGS) entry which is preliminary data.</text>
</comment>
<feature type="region of interest" description="Disordered" evidence="1">
    <location>
        <begin position="1"/>
        <end position="33"/>
    </location>
</feature>
<protein>
    <submittedName>
        <fullName evidence="2">Uncharacterized protein</fullName>
    </submittedName>
</protein>
<organism evidence="2 3">
    <name type="scientific">Trifolium medium</name>
    <dbReference type="NCBI Taxonomy" id="97028"/>
    <lineage>
        <taxon>Eukaryota</taxon>
        <taxon>Viridiplantae</taxon>
        <taxon>Streptophyta</taxon>
        <taxon>Embryophyta</taxon>
        <taxon>Tracheophyta</taxon>
        <taxon>Spermatophyta</taxon>
        <taxon>Magnoliopsida</taxon>
        <taxon>eudicotyledons</taxon>
        <taxon>Gunneridae</taxon>
        <taxon>Pentapetalae</taxon>
        <taxon>rosids</taxon>
        <taxon>fabids</taxon>
        <taxon>Fabales</taxon>
        <taxon>Fabaceae</taxon>
        <taxon>Papilionoideae</taxon>
        <taxon>50 kb inversion clade</taxon>
        <taxon>NPAAA clade</taxon>
        <taxon>Hologalegina</taxon>
        <taxon>IRL clade</taxon>
        <taxon>Trifolieae</taxon>
        <taxon>Trifolium</taxon>
    </lineage>
</organism>
<evidence type="ECO:0000313" key="2">
    <source>
        <dbReference type="EMBL" id="MCI41548.1"/>
    </source>
</evidence>
<dbReference type="AlphaFoldDB" id="A0A392RY64"/>
<name>A0A392RY64_9FABA</name>
<keyword evidence="3" id="KW-1185">Reference proteome</keyword>
<reference evidence="2 3" key="1">
    <citation type="journal article" date="2018" name="Front. Plant Sci.">
        <title>Red Clover (Trifolium pratense) and Zigzag Clover (T. medium) - A Picture of Genomic Similarities and Differences.</title>
        <authorList>
            <person name="Dluhosova J."/>
            <person name="Istvanek J."/>
            <person name="Nedelnik J."/>
            <person name="Repkova J."/>
        </authorList>
    </citation>
    <scope>NUCLEOTIDE SEQUENCE [LARGE SCALE GENOMIC DNA]</scope>
    <source>
        <strain evidence="3">cv. 10/8</strain>
        <tissue evidence="2">Leaf</tissue>
    </source>
</reference>
<dbReference type="EMBL" id="LXQA010293546">
    <property type="protein sequence ID" value="MCI41548.1"/>
    <property type="molecule type" value="Genomic_DNA"/>
</dbReference>